<feature type="transmembrane region" description="Helical" evidence="1">
    <location>
        <begin position="13"/>
        <end position="31"/>
    </location>
</feature>
<dbReference type="AlphaFoldDB" id="L2G7G4"/>
<keyword evidence="1" id="KW-0812">Transmembrane</keyword>
<gene>
    <name evidence="2" type="ORF">CGGC5_5571</name>
</gene>
<keyword evidence="2" id="KW-0645">Protease</keyword>
<dbReference type="HOGENOM" id="CLU_1981256_0_0_1"/>
<name>L2G7G4_COLFN</name>
<protein>
    <submittedName>
        <fullName evidence="2">Subtilisin-like serine protease</fullName>
    </submittedName>
</protein>
<dbReference type="GO" id="GO:0006508">
    <property type="term" value="P:proteolysis"/>
    <property type="evidence" value="ECO:0007669"/>
    <property type="project" value="UniProtKB-KW"/>
</dbReference>
<keyword evidence="1" id="KW-0472">Membrane</keyword>
<keyword evidence="1" id="KW-1133">Transmembrane helix</keyword>
<evidence type="ECO:0000313" key="2">
    <source>
        <dbReference type="EMBL" id="ELA34609.1"/>
    </source>
</evidence>
<dbReference type="InterPro" id="IPR046536">
    <property type="entry name" value="DUF6601"/>
</dbReference>
<dbReference type="Pfam" id="PF20246">
    <property type="entry name" value="DUF6601"/>
    <property type="match status" value="1"/>
</dbReference>
<proteinExistence type="predicted"/>
<accession>L2G7G4</accession>
<dbReference type="STRING" id="1213859.L2G7G4"/>
<dbReference type="GO" id="GO:0008233">
    <property type="term" value="F:peptidase activity"/>
    <property type="evidence" value="ECO:0007669"/>
    <property type="project" value="UniProtKB-KW"/>
</dbReference>
<sequence length="126" mass="14382">MAVLVENRFSANLLSPLGFLGFLFSYTALVTHESDFRIAKEMRLIPEDLQKAAWKIAVVQLWTSLPPVLHVDRHFDFSWKTPLHGYMSRWNQYGSFFHDNFVLASSTVYMGVVLTAMQVDLAAEAL</sequence>
<organism evidence="2">
    <name type="scientific">Colletotrichum fructicola (strain Nara gc5)</name>
    <name type="common">Anthracnose fungus</name>
    <name type="synonym">Colletotrichum gloeosporioides (strain Nara gc5)</name>
    <dbReference type="NCBI Taxonomy" id="1213859"/>
    <lineage>
        <taxon>Eukaryota</taxon>
        <taxon>Fungi</taxon>
        <taxon>Dikarya</taxon>
        <taxon>Ascomycota</taxon>
        <taxon>Pezizomycotina</taxon>
        <taxon>Sordariomycetes</taxon>
        <taxon>Hypocreomycetidae</taxon>
        <taxon>Glomerellales</taxon>
        <taxon>Glomerellaceae</taxon>
        <taxon>Colletotrichum</taxon>
        <taxon>Colletotrichum gloeosporioides species complex</taxon>
    </lineage>
</organism>
<keyword evidence="2" id="KW-0378">Hydrolase</keyword>
<reference evidence="2" key="1">
    <citation type="submission" date="2012-08" db="EMBL/GenBank/DDBJ databases">
        <title>Genome analysis of Colletotrichum orbiculare and Colletotrichum fructicola.</title>
        <authorList>
            <person name="Gan P.H.P."/>
            <person name="Ikeda K."/>
            <person name="Irieda H."/>
            <person name="Narusaka M."/>
            <person name="O'Connell R.J."/>
            <person name="Narusaka Y."/>
            <person name="Takano Y."/>
            <person name="Kubo Y."/>
            <person name="Shirasu K."/>
        </authorList>
    </citation>
    <scope>NUCLEOTIDE SEQUENCE</scope>
    <source>
        <strain evidence="2">Nara gc5</strain>
    </source>
</reference>
<dbReference type="EMBL" id="KB020605">
    <property type="protein sequence ID" value="ELA34609.1"/>
    <property type="molecule type" value="Genomic_DNA"/>
</dbReference>
<evidence type="ECO:0000256" key="1">
    <source>
        <dbReference type="SAM" id="Phobius"/>
    </source>
</evidence>